<gene>
    <name evidence="1" type="ORF">DEO72_LG2g3423</name>
</gene>
<name>A0A4D6L3N0_VIGUN</name>
<evidence type="ECO:0000313" key="1">
    <source>
        <dbReference type="EMBL" id="QCD83080.1"/>
    </source>
</evidence>
<proteinExistence type="predicted"/>
<evidence type="ECO:0000313" key="2">
    <source>
        <dbReference type="Proteomes" id="UP000501690"/>
    </source>
</evidence>
<sequence length="77" mass="8506">MAKGVIPMDWCVVYNAFNDALSMDLAEVFLELWLKMEGKHVAIPSYGLVILETGVSIQVVARMNGLHLIRQITGCGQ</sequence>
<dbReference type="AlphaFoldDB" id="A0A4D6L3N0"/>
<dbReference type="Proteomes" id="UP000501690">
    <property type="component" value="Linkage Group LG2"/>
</dbReference>
<accession>A0A4D6L3N0</accession>
<keyword evidence="2" id="KW-1185">Reference proteome</keyword>
<protein>
    <submittedName>
        <fullName evidence="1">Uncharacterized protein</fullName>
    </submittedName>
</protein>
<organism evidence="1 2">
    <name type="scientific">Vigna unguiculata</name>
    <name type="common">Cowpea</name>
    <dbReference type="NCBI Taxonomy" id="3917"/>
    <lineage>
        <taxon>Eukaryota</taxon>
        <taxon>Viridiplantae</taxon>
        <taxon>Streptophyta</taxon>
        <taxon>Embryophyta</taxon>
        <taxon>Tracheophyta</taxon>
        <taxon>Spermatophyta</taxon>
        <taxon>Magnoliopsida</taxon>
        <taxon>eudicotyledons</taxon>
        <taxon>Gunneridae</taxon>
        <taxon>Pentapetalae</taxon>
        <taxon>rosids</taxon>
        <taxon>fabids</taxon>
        <taxon>Fabales</taxon>
        <taxon>Fabaceae</taxon>
        <taxon>Papilionoideae</taxon>
        <taxon>50 kb inversion clade</taxon>
        <taxon>NPAAA clade</taxon>
        <taxon>indigoferoid/millettioid clade</taxon>
        <taxon>Phaseoleae</taxon>
        <taxon>Vigna</taxon>
    </lineage>
</organism>
<reference evidence="1 2" key="1">
    <citation type="submission" date="2019-04" db="EMBL/GenBank/DDBJ databases">
        <title>An improved genome assembly and genetic linkage map for asparagus bean, Vigna unguiculata ssp. sesquipedialis.</title>
        <authorList>
            <person name="Xia Q."/>
            <person name="Zhang R."/>
            <person name="Dong Y."/>
        </authorList>
    </citation>
    <scope>NUCLEOTIDE SEQUENCE [LARGE SCALE GENOMIC DNA]</scope>
    <source>
        <tissue evidence="1">Leaf</tissue>
    </source>
</reference>
<dbReference type="EMBL" id="CP039346">
    <property type="protein sequence ID" value="QCD83080.1"/>
    <property type="molecule type" value="Genomic_DNA"/>
</dbReference>